<feature type="transmembrane region" description="Helical" evidence="8">
    <location>
        <begin position="438"/>
        <end position="457"/>
    </location>
</feature>
<dbReference type="GO" id="GO:0005886">
    <property type="term" value="C:plasma membrane"/>
    <property type="evidence" value="ECO:0007669"/>
    <property type="project" value="UniProtKB-SubCell"/>
</dbReference>
<feature type="transmembrane region" description="Helical" evidence="8">
    <location>
        <begin position="280"/>
        <end position="299"/>
    </location>
</feature>
<name>A0A1I3IAD2_9PLAN</name>
<keyword evidence="5 8" id="KW-0812">Transmembrane</keyword>
<dbReference type="PANTHER" id="PTHR30330:SF3">
    <property type="entry name" value="TRANSCRIPTIONAL REGULATOR, LRP FAMILY"/>
    <property type="match status" value="1"/>
</dbReference>
<dbReference type="OrthoDB" id="9804874at2"/>
<feature type="transmembrane region" description="Helical" evidence="8">
    <location>
        <begin position="559"/>
        <end position="579"/>
    </location>
</feature>
<sequence>MSTRRISVRWKRHLSALMGWLLCLLSVGTLAAEEVVETPPPLPLTSRLDLLFQKTVSLLDKVIFYRLGRTERLSVTIAPEVIYVRDRGTSGPFERLGAADNQLPTTLTASELDLWSAGKKLLPGITINGQRQDYRWGQLGDRLVDYVTVKFNPPAAGPVRYGDVFIADSDGKTFRQRGRSPYEVTDVAVSRETVASWASQGWLAAPANPVPGETLPVTQESIGGVPLIVAWLSIGALFYTLYLRGVNIWGFRHAIEIVSGRYDNPAETGEVTHFQALSSALAGTLGLGNIAGVTIAMTIGGPGAFFWMLVSGFIGMAAKFAECTLGLKYREILSDGTVLGGPMQYLRRGFADRGFRRLGGVLAVVFCIMCILGSIGGGNMLQANLAAASALHLFQDAEYEELGRLTKEIEAAVDSAQVGTLQQQRNALRDRMTSFTTSFNFVYGGLLAACVGLVIIGGIKRIGQAAERIVPAMCVLYSGACLFIIFKHFGRIPEVISEVWADAFTGSAVSGGIIGVMVIGTQRAAFSNEAGTGSAPIAHSAARTEEPVREGCVALLEPFIDTIVVCSMTALVILITGAWNHAEWVHVQGLSGSALTSRAFGAEIAWFPYVLAISITLFAYSTILSWSYYGERSWVYLFGARSTLVYKTLAVSCTFFGTLANLGSVLDFSDMMILGMGFPNILGILLLAPEVRRDLLDYWSRYRSGQFPIYKQGHLSSAASTRAEMAGD</sequence>
<evidence type="ECO:0000256" key="1">
    <source>
        <dbReference type="ARBA" id="ARBA00004651"/>
    </source>
</evidence>
<keyword evidence="3" id="KW-0813">Transport</keyword>
<dbReference type="Pfam" id="PF01235">
    <property type="entry name" value="Na_Ala_symp"/>
    <property type="match status" value="1"/>
</dbReference>
<evidence type="ECO:0000256" key="9">
    <source>
        <dbReference type="SAM" id="SignalP"/>
    </source>
</evidence>
<dbReference type="PRINTS" id="PR00175">
    <property type="entry name" value="NAALASMPORT"/>
</dbReference>
<feature type="transmembrane region" description="Helical" evidence="8">
    <location>
        <begin position="355"/>
        <end position="375"/>
    </location>
</feature>
<keyword evidence="11" id="KW-1185">Reference proteome</keyword>
<reference evidence="11" key="1">
    <citation type="submission" date="2016-10" db="EMBL/GenBank/DDBJ databases">
        <authorList>
            <person name="Varghese N."/>
            <person name="Submissions S."/>
        </authorList>
    </citation>
    <scope>NUCLEOTIDE SEQUENCE [LARGE SCALE GENOMIC DNA]</scope>
    <source>
        <strain evidence="11">DSM 26348</strain>
    </source>
</reference>
<protein>
    <submittedName>
        <fullName evidence="10">Na+/alanine symporter</fullName>
    </submittedName>
</protein>
<evidence type="ECO:0000256" key="6">
    <source>
        <dbReference type="ARBA" id="ARBA00022989"/>
    </source>
</evidence>
<feature type="transmembrane region" description="Helical" evidence="8">
    <location>
        <begin position="671"/>
        <end position="688"/>
    </location>
</feature>
<evidence type="ECO:0000313" key="11">
    <source>
        <dbReference type="Proteomes" id="UP000199518"/>
    </source>
</evidence>
<comment type="similarity">
    <text evidence="2">Belongs to the alanine or glycine:cation symporter (AGCS) (TC 2.A.25) family.</text>
</comment>
<keyword evidence="6 8" id="KW-1133">Transmembrane helix</keyword>
<feature type="transmembrane region" description="Helical" evidence="8">
    <location>
        <begin position="469"/>
        <end position="487"/>
    </location>
</feature>
<feature type="chain" id="PRO_5011733355" evidence="9">
    <location>
        <begin position="32"/>
        <end position="728"/>
    </location>
</feature>
<evidence type="ECO:0000256" key="7">
    <source>
        <dbReference type="ARBA" id="ARBA00023136"/>
    </source>
</evidence>
<feature type="transmembrane region" description="Helical" evidence="8">
    <location>
        <begin position="499"/>
        <end position="519"/>
    </location>
</feature>
<keyword evidence="7 8" id="KW-0472">Membrane</keyword>
<dbReference type="Proteomes" id="UP000199518">
    <property type="component" value="Unassembled WGS sequence"/>
</dbReference>
<feature type="signal peptide" evidence="9">
    <location>
        <begin position="1"/>
        <end position="31"/>
    </location>
</feature>
<feature type="transmembrane region" description="Helical" evidence="8">
    <location>
        <begin position="224"/>
        <end position="243"/>
    </location>
</feature>
<feature type="transmembrane region" description="Helical" evidence="8">
    <location>
        <begin position="599"/>
        <end position="623"/>
    </location>
</feature>
<evidence type="ECO:0000256" key="2">
    <source>
        <dbReference type="ARBA" id="ARBA00009261"/>
    </source>
</evidence>
<evidence type="ECO:0000256" key="5">
    <source>
        <dbReference type="ARBA" id="ARBA00022692"/>
    </source>
</evidence>
<comment type="subcellular location">
    <subcellularLocation>
        <location evidence="1">Cell membrane</location>
        <topology evidence="1">Multi-pass membrane protein</topology>
    </subcellularLocation>
</comment>
<evidence type="ECO:0000313" key="10">
    <source>
        <dbReference type="EMBL" id="SFI44733.1"/>
    </source>
</evidence>
<evidence type="ECO:0000256" key="4">
    <source>
        <dbReference type="ARBA" id="ARBA00022475"/>
    </source>
</evidence>
<evidence type="ECO:0000256" key="8">
    <source>
        <dbReference type="SAM" id="Phobius"/>
    </source>
</evidence>
<organism evidence="10 11">
    <name type="scientific">Planctomicrobium piriforme</name>
    <dbReference type="NCBI Taxonomy" id="1576369"/>
    <lineage>
        <taxon>Bacteria</taxon>
        <taxon>Pseudomonadati</taxon>
        <taxon>Planctomycetota</taxon>
        <taxon>Planctomycetia</taxon>
        <taxon>Planctomycetales</taxon>
        <taxon>Planctomycetaceae</taxon>
        <taxon>Planctomicrobium</taxon>
    </lineage>
</organism>
<dbReference type="AlphaFoldDB" id="A0A1I3IAD2"/>
<dbReference type="GO" id="GO:0005283">
    <property type="term" value="F:amino acid:sodium symporter activity"/>
    <property type="evidence" value="ECO:0007669"/>
    <property type="project" value="InterPro"/>
</dbReference>
<gene>
    <name evidence="10" type="ORF">SAMN05421753_10930</name>
</gene>
<proteinExistence type="inferred from homology"/>
<feature type="transmembrane region" description="Helical" evidence="8">
    <location>
        <begin position="644"/>
        <end position="665"/>
    </location>
</feature>
<feature type="transmembrane region" description="Helical" evidence="8">
    <location>
        <begin position="305"/>
        <end position="321"/>
    </location>
</feature>
<dbReference type="STRING" id="1576369.SAMN05421753_10930"/>
<accession>A0A1I3IAD2</accession>
<dbReference type="EMBL" id="FOQD01000009">
    <property type="protein sequence ID" value="SFI44733.1"/>
    <property type="molecule type" value="Genomic_DNA"/>
</dbReference>
<keyword evidence="4" id="KW-1003">Cell membrane</keyword>
<dbReference type="InterPro" id="IPR001463">
    <property type="entry name" value="Na/Ala_symport"/>
</dbReference>
<dbReference type="RefSeq" id="WP_139228442.1">
    <property type="nucleotide sequence ID" value="NZ_FOQD01000009.1"/>
</dbReference>
<dbReference type="PANTHER" id="PTHR30330">
    <property type="entry name" value="AGSS FAMILY TRANSPORTER, SODIUM-ALANINE"/>
    <property type="match status" value="1"/>
</dbReference>
<evidence type="ECO:0000256" key="3">
    <source>
        <dbReference type="ARBA" id="ARBA00022448"/>
    </source>
</evidence>
<keyword evidence="9" id="KW-0732">Signal</keyword>